<dbReference type="RefSeq" id="WP_284349041.1">
    <property type="nucleotide sequence ID" value="NZ_BRXS01000002.1"/>
</dbReference>
<dbReference type="Gene3D" id="1.10.10.10">
    <property type="entry name" value="Winged helix-like DNA-binding domain superfamily/Winged helix DNA-binding domain"/>
    <property type="match status" value="1"/>
</dbReference>
<dbReference type="PROSITE" id="PS50042">
    <property type="entry name" value="CNMP_BINDING_3"/>
    <property type="match status" value="1"/>
</dbReference>
<accession>A0AA37V5V5</accession>
<dbReference type="GO" id="GO:0003677">
    <property type="term" value="F:DNA binding"/>
    <property type="evidence" value="ECO:0007669"/>
    <property type="project" value="UniProtKB-KW"/>
</dbReference>
<evidence type="ECO:0000256" key="3">
    <source>
        <dbReference type="ARBA" id="ARBA00023163"/>
    </source>
</evidence>
<feature type="domain" description="HTH crp-type" evidence="5">
    <location>
        <begin position="143"/>
        <end position="212"/>
    </location>
</feature>
<dbReference type="Gene3D" id="2.60.120.10">
    <property type="entry name" value="Jelly Rolls"/>
    <property type="match status" value="1"/>
</dbReference>
<dbReference type="SUPFAM" id="SSF46785">
    <property type="entry name" value="Winged helix' DNA-binding domain"/>
    <property type="match status" value="1"/>
</dbReference>
<name>A0AA37V5V5_9BACT</name>
<dbReference type="Pfam" id="PF13545">
    <property type="entry name" value="HTH_Crp_2"/>
    <property type="match status" value="1"/>
</dbReference>
<dbReference type="InterPro" id="IPR050397">
    <property type="entry name" value="Env_Response_Regulators"/>
</dbReference>
<keyword evidence="2" id="KW-0238">DNA-binding</keyword>
<dbReference type="PANTHER" id="PTHR24567">
    <property type="entry name" value="CRP FAMILY TRANSCRIPTIONAL REGULATORY PROTEIN"/>
    <property type="match status" value="1"/>
</dbReference>
<gene>
    <name evidence="6" type="ORF">rosag_11090</name>
</gene>
<dbReference type="PROSITE" id="PS51063">
    <property type="entry name" value="HTH_CRP_2"/>
    <property type="match status" value="1"/>
</dbReference>
<evidence type="ECO:0000259" key="5">
    <source>
        <dbReference type="PROSITE" id="PS51063"/>
    </source>
</evidence>
<dbReference type="InterPro" id="IPR012318">
    <property type="entry name" value="HTH_CRP"/>
</dbReference>
<proteinExistence type="predicted"/>
<evidence type="ECO:0000313" key="7">
    <source>
        <dbReference type="Proteomes" id="UP001161325"/>
    </source>
</evidence>
<dbReference type="GO" id="GO:0003700">
    <property type="term" value="F:DNA-binding transcription factor activity"/>
    <property type="evidence" value="ECO:0007669"/>
    <property type="project" value="TreeGrafter"/>
</dbReference>
<dbReference type="InterPro" id="IPR000595">
    <property type="entry name" value="cNMP-bd_dom"/>
</dbReference>
<dbReference type="EMBL" id="BRXS01000002">
    <property type="protein sequence ID" value="GLC24596.1"/>
    <property type="molecule type" value="Genomic_DNA"/>
</dbReference>
<protein>
    <recommendedName>
        <fullName evidence="8">cAMP receptor protein</fullName>
    </recommendedName>
</protein>
<dbReference type="InterPro" id="IPR018490">
    <property type="entry name" value="cNMP-bd_dom_sf"/>
</dbReference>
<keyword evidence="3" id="KW-0804">Transcription</keyword>
<dbReference type="InterPro" id="IPR036390">
    <property type="entry name" value="WH_DNA-bd_sf"/>
</dbReference>
<feature type="domain" description="Cyclic nucleotide-binding" evidence="4">
    <location>
        <begin position="5"/>
        <end position="129"/>
    </location>
</feature>
<reference evidence="6" key="1">
    <citation type="submission" date="2022-08" db="EMBL/GenBank/DDBJ databases">
        <title>Draft genome sequencing of Roseisolibacter agri AW1220.</title>
        <authorList>
            <person name="Tobiishi Y."/>
            <person name="Tonouchi A."/>
        </authorList>
    </citation>
    <scope>NUCLEOTIDE SEQUENCE</scope>
    <source>
        <strain evidence="6">AW1220</strain>
    </source>
</reference>
<dbReference type="CDD" id="cd00038">
    <property type="entry name" value="CAP_ED"/>
    <property type="match status" value="1"/>
</dbReference>
<dbReference type="SUPFAM" id="SSF51206">
    <property type="entry name" value="cAMP-binding domain-like"/>
    <property type="match status" value="1"/>
</dbReference>
<keyword evidence="7" id="KW-1185">Reference proteome</keyword>
<evidence type="ECO:0008006" key="8">
    <source>
        <dbReference type="Google" id="ProtNLM"/>
    </source>
</evidence>
<dbReference type="InterPro" id="IPR014710">
    <property type="entry name" value="RmlC-like_jellyroll"/>
</dbReference>
<keyword evidence="1" id="KW-0805">Transcription regulation</keyword>
<sequence>MPPGWLTSLPPRARDALLAGAVERRFAADQVLFLAGAPARAMYVVLEGRVRVLRAGAGRAHVLHVEGPGGTLGEVPVFEGLDGAAPGYPATAVAAEPTRCLLLTRAAVRAAVRADPDVALALLARLAGRVRHLVERADARVGRGTRARLAALLLARHAAARGRAFALARTQQEAAEELGTVRELVVRGLRALRAAGAIRAAGGGRYVVVDEAALREIAVNG</sequence>
<comment type="caution">
    <text evidence="6">The sequence shown here is derived from an EMBL/GenBank/DDBJ whole genome shotgun (WGS) entry which is preliminary data.</text>
</comment>
<evidence type="ECO:0000313" key="6">
    <source>
        <dbReference type="EMBL" id="GLC24596.1"/>
    </source>
</evidence>
<dbReference type="AlphaFoldDB" id="A0AA37V5V5"/>
<organism evidence="6 7">
    <name type="scientific">Roseisolibacter agri</name>
    <dbReference type="NCBI Taxonomy" id="2014610"/>
    <lineage>
        <taxon>Bacteria</taxon>
        <taxon>Pseudomonadati</taxon>
        <taxon>Gemmatimonadota</taxon>
        <taxon>Gemmatimonadia</taxon>
        <taxon>Gemmatimonadales</taxon>
        <taxon>Gemmatimonadaceae</taxon>
        <taxon>Roseisolibacter</taxon>
    </lineage>
</organism>
<dbReference type="PANTHER" id="PTHR24567:SF74">
    <property type="entry name" value="HTH-TYPE TRANSCRIPTIONAL REGULATOR ARCR"/>
    <property type="match status" value="1"/>
</dbReference>
<dbReference type="Pfam" id="PF00027">
    <property type="entry name" value="cNMP_binding"/>
    <property type="match status" value="1"/>
</dbReference>
<dbReference type="InterPro" id="IPR036388">
    <property type="entry name" value="WH-like_DNA-bd_sf"/>
</dbReference>
<evidence type="ECO:0000259" key="4">
    <source>
        <dbReference type="PROSITE" id="PS50042"/>
    </source>
</evidence>
<evidence type="ECO:0000256" key="1">
    <source>
        <dbReference type="ARBA" id="ARBA00023015"/>
    </source>
</evidence>
<dbReference type="GO" id="GO:0005829">
    <property type="term" value="C:cytosol"/>
    <property type="evidence" value="ECO:0007669"/>
    <property type="project" value="TreeGrafter"/>
</dbReference>
<dbReference type="SMART" id="SM00100">
    <property type="entry name" value="cNMP"/>
    <property type="match status" value="1"/>
</dbReference>
<dbReference type="Proteomes" id="UP001161325">
    <property type="component" value="Unassembled WGS sequence"/>
</dbReference>
<evidence type="ECO:0000256" key="2">
    <source>
        <dbReference type="ARBA" id="ARBA00023125"/>
    </source>
</evidence>